<evidence type="ECO:0000313" key="3">
    <source>
        <dbReference type="EMBL" id="KAB8071578.1"/>
    </source>
</evidence>
<gene>
    <name evidence="3" type="ORF">BDV29DRAFT_159372</name>
</gene>
<proteinExistence type="predicted"/>
<keyword evidence="4" id="KW-1185">Reference proteome</keyword>
<dbReference type="AlphaFoldDB" id="A0A5N5WSL8"/>
<dbReference type="EMBL" id="ML732269">
    <property type="protein sequence ID" value="KAB8071578.1"/>
    <property type="molecule type" value="Genomic_DNA"/>
</dbReference>
<evidence type="ECO:0000256" key="2">
    <source>
        <dbReference type="SAM" id="Phobius"/>
    </source>
</evidence>
<sequence length="231" mass="25646">MYSESRFEDSSASLIDKPHKQAKWNLSRQIKRLTLWRTSSDDKPIAMKFITSIDHCLHFYLTFLEIPIDCHHIATADDTPDSASAYGSDAGNDKPTSEPNLSPNNRRQGMRLGTYVALAILVLNIALTVAVTGIAFSKPIGQDPPTFLTATIFHGSWINELEVRYTSNELDPTNISSKAPTCSPTDMEQSLSNFEAEISQGKHQKMTASEYYSSYTQTYSPSRGMAVVQLA</sequence>
<keyword evidence="2" id="KW-1133">Transmembrane helix</keyword>
<reference evidence="3 4" key="1">
    <citation type="submission" date="2019-04" db="EMBL/GenBank/DDBJ databases">
        <title>Friends and foes A comparative genomics study of 23 Aspergillus species from section Flavi.</title>
        <authorList>
            <consortium name="DOE Joint Genome Institute"/>
            <person name="Kjaerbolling I."/>
            <person name="Vesth T."/>
            <person name="Frisvad J.C."/>
            <person name="Nybo J.L."/>
            <person name="Theobald S."/>
            <person name="Kildgaard S."/>
            <person name="Isbrandt T."/>
            <person name="Kuo A."/>
            <person name="Sato A."/>
            <person name="Lyhne E.K."/>
            <person name="Kogle M.E."/>
            <person name="Wiebenga A."/>
            <person name="Kun R.S."/>
            <person name="Lubbers R.J."/>
            <person name="Makela M.R."/>
            <person name="Barry K."/>
            <person name="Chovatia M."/>
            <person name="Clum A."/>
            <person name="Daum C."/>
            <person name="Haridas S."/>
            <person name="He G."/>
            <person name="LaButti K."/>
            <person name="Lipzen A."/>
            <person name="Mondo S."/>
            <person name="Riley R."/>
            <person name="Salamov A."/>
            <person name="Simmons B.A."/>
            <person name="Magnuson J.K."/>
            <person name="Henrissat B."/>
            <person name="Mortensen U.H."/>
            <person name="Larsen T.O."/>
            <person name="Devries R.P."/>
            <person name="Grigoriev I.V."/>
            <person name="Machida M."/>
            <person name="Baker S.E."/>
            <person name="Andersen M.R."/>
        </authorList>
    </citation>
    <scope>NUCLEOTIDE SEQUENCE [LARGE SCALE GENOMIC DNA]</scope>
    <source>
        <strain evidence="3 4">CBS 151.66</strain>
    </source>
</reference>
<feature type="compositionally biased region" description="Polar residues" evidence="1">
    <location>
        <begin position="97"/>
        <end position="106"/>
    </location>
</feature>
<keyword evidence="2" id="KW-0472">Membrane</keyword>
<dbReference type="Proteomes" id="UP000326565">
    <property type="component" value="Unassembled WGS sequence"/>
</dbReference>
<name>A0A5N5WSL8_9EURO</name>
<organism evidence="3 4">
    <name type="scientific">Aspergillus leporis</name>
    <dbReference type="NCBI Taxonomy" id="41062"/>
    <lineage>
        <taxon>Eukaryota</taxon>
        <taxon>Fungi</taxon>
        <taxon>Dikarya</taxon>
        <taxon>Ascomycota</taxon>
        <taxon>Pezizomycotina</taxon>
        <taxon>Eurotiomycetes</taxon>
        <taxon>Eurotiomycetidae</taxon>
        <taxon>Eurotiales</taxon>
        <taxon>Aspergillaceae</taxon>
        <taxon>Aspergillus</taxon>
        <taxon>Aspergillus subgen. Circumdati</taxon>
    </lineage>
</organism>
<evidence type="ECO:0000313" key="4">
    <source>
        <dbReference type="Proteomes" id="UP000326565"/>
    </source>
</evidence>
<keyword evidence="2" id="KW-0812">Transmembrane</keyword>
<feature type="region of interest" description="Disordered" evidence="1">
    <location>
        <begin position="81"/>
        <end position="106"/>
    </location>
</feature>
<feature type="transmembrane region" description="Helical" evidence="2">
    <location>
        <begin position="112"/>
        <end position="136"/>
    </location>
</feature>
<evidence type="ECO:0000256" key="1">
    <source>
        <dbReference type="SAM" id="MobiDB-lite"/>
    </source>
</evidence>
<protein>
    <submittedName>
        <fullName evidence="3">Uncharacterized protein</fullName>
    </submittedName>
</protein>
<accession>A0A5N5WSL8</accession>